<dbReference type="Pfam" id="PF19964">
    <property type="entry name" value="EAD11"/>
    <property type="match status" value="1"/>
</dbReference>
<protein>
    <submittedName>
        <fullName evidence="2">TIR domain-containing protein</fullName>
    </submittedName>
</protein>
<dbReference type="SUPFAM" id="SSF52200">
    <property type="entry name" value="Toll/Interleukin receptor TIR domain"/>
    <property type="match status" value="1"/>
</dbReference>
<keyword evidence="3" id="KW-1185">Reference proteome</keyword>
<dbReference type="SMART" id="SM00255">
    <property type="entry name" value="TIR"/>
    <property type="match status" value="1"/>
</dbReference>
<gene>
    <name evidence="2" type="ORF">GO755_39370</name>
</gene>
<dbReference type="Gene3D" id="3.40.50.10140">
    <property type="entry name" value="Toll/interleukin-1 receptor homology (TIR) domain"/>
    <property type="match status" value="1"/>
</dbReference>
<dbReference type="AlphaFoldDB" id="A0A7K1SQS4"/>
<evidence type="ECO:0000313" key="2">
    <source>
        <dbReference type="EMBL" id="MVM36139.1"/>
    </source>
</evidence>
<evidence type="ECO:0000259" key="1">
    <source>
        <dbReference type="PROSITE" id="PS50104"/>
    </source>
</evidence>
<proteinExistence type="predicted"/>
<dbReference type="InterPro" id="IPR000157">
    <property type="entry name" value="TIR_dom"/>
</dbReference>
<dbReference type="InterPro" id="IPR035897">
    <property type="entry name" value="Toll_tir_struct_dom_sf"/>
</dbReference>
<accession>A0A7K1SQS4</accession>
<name>A0A7K1SQS4_9BACT</name>
<dbReference type="Pfam" id="PF13676">
    <property type="entry name" value="TIR_2"/>
    <property type="match status" value="1"/>
</dbReference>
<evidence type="ECO:0000313" key="3">
    <source>
        <dbReference type="Proteomes" id="UP000436006"/>
    </source>
</evidence>
<sequence length="255" mass="29526">MIKDDVYQLIQNSATLDALNLLINYLYSKNKELYNQAILCKARYINYRRDANKNILVNSEIIISQINNTILSIADEIEGYNYTENSYNHNHQIEPLATTLNNNLNLRVFLSYSHSDEDLKIALDKHLSSLKRTNKISIWNDRKILPGAEWDEEIKRELEDSELILLLISANFNASEYIWHNELLQAIKRHDNKQTKVIPIFCKPCDFIGLPYAKLQGLPKNARPISTFTNIDEPLAEIAVAIRKIIEDISINRIQ</sequence>
<dbReference type="PROSITE" id="PS50104">
    <property type="entry name" value="TIR"/>
    <property type="match status" value="1"/>
</dbReference>
<feature type="domain" description="TIR" evidence="1">
    <location>
        <begin position="104"/>
        <end position="246"/>
    </location>
</feature>
<reference evidence="2 3" key="1">
    <citation type="submission" date="2019-12" db="EMBL/GenBank/DDBJ databases">
        <title>Spirosoma sp. HMF4905 genome sequencing and assembly.</title>
        <authorList>
            <person name="Kang H."/>
            <person name="Cha I."/>
            <person name="Kim H."/>
            <person name="Joh K."/>
        </authorList>
    </citation>
    <scope>NUCLEOTIDE SEQUENCE [LARGE SCALE GENOMIC DNA]</scope>
    <source>
        <strain evidence="2 3">HMF4905</strain>
    </source>
</reference>
<dbReference type="RefSeq" id="WP_157590937.1">
    <property type="nucleotide sequence ID" value="NZ_WPIN01000031.1"/>
</dbReference>
<dbReference type="InterPro" id="IPR045439">
    <property type="entry name" value="EAD11"/>
</dbReference>
<organism evidence="2 3">
    <name type="scientific">Spirosoma arboris</name>
    <dbReference type="NCBI Taxonomy" id="2682092"/>
    <lineage>
        <taxon>Bacteria</taxon>
        <taxon>Pseudomonadati</taxon>
        <taxon>Bacteroidota</taxon>
        <taxon>Cytophagia</taxon>
        <taxon>Cytophagales</taxon>
        <taxon>Cytophagaceae</taxon>
        <taxon>Spirosoma</taxon>
    </lineage>
</organism>
<dbReference type="EMBL" id="WPIN01000031">
    <property type="protein sequence ID" value="MVM36139.1"/>
    <property type="molecule type" value="Genomic_DNA"/>
</dbReference>
<comment type="caution">
    <text evidence="2">The sequence shown here is derived from an EMBL/GenBank/DDBJ whole genome shotgun (WGS) entry which is preliminary data.</text>
</comment>
<dbReference type="Proteomes" id="UP000436006">
    <property type="component" value="Unassembled WGS sequence"/>
</dbReference>
<dbReference type="GO" id="GO:0007165">
    <property type="term" value="P:signal transduction"/>
    <property type="evidence" value="ECO:0007669"/>
    <property type="project" value="InterPro"/>
</dbReference>